<accession>A0A816UV09</accession>
<organism evidence="1">
    <name type="scientific">Brassica napus</name>
    <name type="common">Rape</name>
    <dbReference type="NCBI Taxonomy" id="3708"/>
    <lineage>
        <taxon>Eukaryota</taxon>
        <taxon>Viridiplantae</taxon>
        <taxon>Streptophyta</taxon>
        <taxon>Embryophyta</taxon>
        <taxon>Tracheophyta</taxon>
        <taxon>Spermatophyta</taxon>
        <taxon>Magnoliopsida</taxon>
        <taxon>eudicotyledons</taxon>
        <taxon>Gunneridae</taxon>
        <taxon>Pentapetalae</taxon>
        <taxon>rosids</taxon>
        <taxon>malvids</taxon>
        <taxon>Brassicales</taxon>
        <taxon>Brassicaceae</taxon>
        <taxon>Brassiceae</taxon>
        <taxon>Brassica</taxon>
    </lineage>
</organism>
<gene>
    <name evidence="1" type="ORF">DARMORV10_C08P51910.1</name>
</gene>
<dbReference type="Proteomes" id="UP001295469">
    <property type="component" value="Chromosome C08"/>
</dbReference>
<reference evidence="1" key="1">
    <citation type="submission" date="2021-01" db="EMBL/GenBank/DDBJ databases">
        <authorList>
            <consortium name="Genoscope - CEA"/>
            <person name="William W."/>
        </authorList>
    </citation>
    <scope>NUCLEOTIDE SEQUENCE</scope>
</reference>
<evidence type="ECO:0000313" key="1">
    <source>
        <dbReference type="EMBL" id="CAF2116636.1"/>
    </source>
</evidence>
<name>A0A816UV09_BRANA</name>
<proteinExistence type="predicted"/>
<dbReference type="EMBL" id="HG994372">
    <property type="protein sequence ID" value="CAF2116636.1"/>
    <property type="molecule type" value="Genomic_DNA"/>
</dbReference>
<dbReference type="AlphaFoldDB" id="A0A816UV09"/>
<sequence>MRLSVEDCTRRSRATGTAICVKNLIVIMFKSLKYNKTT</sequence>
<protein>
    <submittedName>
        <fullName evidence="1">(rape) hypothetical protein</fullName>
    </submittedName>
</protein>